<name>A0A0A9FU00_ARUDO</name>
<organism evidence="1">
    <name type="scientific">Arundo donax</name>
    <name type="common">Giant reed</name>
    <name type="synonym">Donax arundinaceus</name>
    <dbReference type="NCBI Taxonomy" id="35708"/>
    <lineage>
        <taxon>Eukaryota</taxon>
        <taxon>Viridiplantae</taxon>
        <taxon>Streptophyta</taxon>
        <taxon>Embryophyta</taxon>
        <taxon>Tracheophyta</taxon>
        <taxon>Spermatophyta</taxon>
        <taxon>Magnoliopsida</taxon>
        <taxon>Liliopsida</taxon>
        <taxon>Poales</taxon>
        <taxon>Poaceae</taxon>
        <taxon>PACMAD clade</taxon>
        <taxon>Arundinoideae</taxon>
        <taxon>Arundineae</taxon>
        <taxon>Arundo</taxon>
    </lineage>
</organism>
<reference evidence="1" key="1">
    <citation type="submission" date="2014-09" db="EMBL/GenBank/DDBJ databases">
        <authorList>
            <person name="Magalhaes I.L.F."/>
            <person name="Oliveira U."/>
            <person name="Santos F.R."/>
            <person name="Vidigal T.H.D.A."/>
            <person name="Brescovit A.D."/>
            <person name="Santos A.J."/>
        </authorList>
    </citation>
    <scope>NUCLEOTIDE SEQUENCE</scope>
    <source>
        <tissue evidence="1">Shoot tissue taken approximately 20 cm above the soil surface</tissue>
    </source>
</reference>
<reference evidence="1" key="2">
    <citation type="journal article" date="2015" name="Data Brief">
        <title>Shoot transcriptome of the giant reed, Arundo donax.</title>
        <authorList>
            <person name="Barrero R.A."/>
            <person name="Guerrero F.D."/>
            <person name="Moolhuijzen P."/>
            <person name="Goolsby J.A."/>
            <person name="Tidwell J."/>
            <person name="Bellgard S.E."/>
            <person name="Bellgard M.I."/>
        </authorList>
    </citation>
    <scope>NUCLEOTIDE SEQUENCE</scope>
    <source>
        <tissue evidence="1">Shoot tissue taken approximately 20 cm above the soil surface</tissue>
    </source>
</reference>
<protein>
    <submittedName>
        <fullName evidence="1">Uncharacterized protein</fullName>
    </submittedName>
</protein>
<proteinExistence type="predicted"/>
<dbReference type="AlphaFoldDB" id="A0A0A9FU00"/>
<accession>A0A0A9FU00</accession>
<evidence type="ECO:0000313" key="1">
    <source>
        <dbReference type="EMBL" id="JAE13801.1"/>
    </source>
</evidence>
<dbReference type="EMBL" id="GBRH01184095">
    <property type="protein sequence ID" value="JAE13801.1"/>
    <property type="molecule type" value="Transcribed_RNA"/>
</dbReference>
<sequence>MPRGKVCSSGLGGHVRPLVRSSRRLARLLAWGSSDCFTTPRCAC</sequence>